<keyword evidence="3" id="KW-1185">Reference proteome</keyword>
<accession>A0A1K2HNI4</accession>
<reference evidence="2 3" key="1">
    <citation type="submission" date="2016-11" db="EMBL/GenBank/DDBJ databases">
        <authorList>
            <person name="Jaros S."/>
            <person name="Januszkiewicz K."/>
            <person name="Wedrychowicz H."/>
        </authorList>
    </citation>
    <scope>NUCLEOTIDE SEQUENCE [LARGE SCALE GENOMIC DNA]</scope>
    <source>
        <strain evidence="2 3">DSM 18899</strain>
    </source>
</reference>
<feature type="domain" description="Haemin-degrading HemS/ChuX" evidence="1">
    <location>
        <begin position="201"/>
        <end position="329"/>
    </location>
</feature>
<dbReference type="AlphaFoldDB" id="A0A1K2HNI4"/>
<dbReference type="CDD" id="cd16830">
    <property type="entry name" value="HemS-like_N"/>
    <property type="match status" value="1"/>
</dbReference>
<name>A0A1K2HNI4_9NEIS</name>
<dbReference type="OrthoDB" id="316630at2"/>
<dbReference type="InterPro" id="IPR053733">
    <property type="entry name" value="Heme_Transport_Util_sf"/>
</dbReference>
<dbReference type="STRING" id="1121279.SAMN02745887_02808"/>
<dbReference type="GO" id="GO:0006826">
    <property type="term" value="P:iron ion transport"/>
    <property type="evidence" value="ECO:0007669"/>
    <property type="project" value="InterPro"/>
</dbReference>
<evidence type="ECO:0000313" key="3">
    <source>
        <dbReference type="Proteomes" id="UP000186513"/>
    </source>
</evidence>
<feature type="domain" description="Haemin-degrading HemS/ChuX" evidence="1">
    <location>
        <begin position="30"/>
        <end position="150"/>
    </location>
</feature>
<sequence length="341" mass="37785">MNASTLWQNYLHLKAAEPKIRARDAAARLGVSEAELVAADPLSTTLFPKWADILGALEVLGPVMTLTRNEAAVHEKTGIYANVSIQGEMGLALNPEIDLRFFLHSWRYGFALRGERPSIQFFDRHGDAVHKIFLTPLSDAAAYDELVSRYASSHACVEVDLQREAANEQPDAAIDLAAFRQGWLNLQDTHDFFPLLRRFGLRRPQALRLAPQGYVRPVTLESVSLLLHAAARTQLSIMVFAGNHGCLQIHTGPVNKIVPMGPWLNVLDPGFNLHLRMDLFAHAYVVRKPTRDGEVTSLECYDAAGELIVQFFGERKPGKPELAAWAELALSLPDLELAHAA</sequence>
<dbReference type="RefSeq" id="WP_072429305.1">
    <property type="nucleotide sequence ID" value="NZ_FPKR01000011.1"/>
</dbReference>
<evidence type="ECO:0000313" key="2">
    <source>
        <dbReference type="EMBL" id="SFZ78129.1"/>
    </source>
</evidence>
<dbReference type="InterPro" id="IPR007845">
    <property type="entry name" value="HemS/ChuX_dom"/>
</dbReference>
<organism evidence="2 3">
    <name type="scientific">Chitinimonas taiwanensis DSM 18899</name>
    <dbReference type="NCBI Taxonomy" id="1121279"/>
    <lineage>
        <taxon>Bacteria</taxon>
        <taxon>Pseudomonadati</taxon>
        <taxon>Pseudomonadota</taxon>
        <taxon>Betaproteobacteria</taxon>
        <taxon>Neisseriales</taxon>
        <taxon>Chitinibacteraceae</taxon>
        <taxon>Chitinimonas</taxon>
    </lineage>
</organism>
<dbReference type="EMBL" id="FPKR01000011">
    <property type="protein sequence ID" value="SFZ78129.1"/>
    <property type="molecule type" value="Genomic_DNA"/>
</dbReference>
<gene>
    <name evidence="2" type="ORF">SAMN02745887_02808</name>
</gene>
<evidence type="ECO:0000259" key="1">
    <source>
        <dbReference type="Pfam" id="PF05171"/>
    </source>
</evidence>
<dbReference type="CDD" id="cd16831">
    <property type="entry name" value="HemS-like_C"/>
    <property type="match status" value="1"/>
</dbReference>
<proteinExistence type="predicted"/>
<dbReference type="Pfam" id="PF05171">
    <property type="entry name" value="HemS"/>
    <property type="match status" value="2"/>
</dbReference>
<protein>
    <submittedName>
        <fullName evidence="2">Putative hemin transport protein</fullName>
    </submittedName>
</protein>
<dbReference type="Gene3D" id="3.40.1570.10">
    <property type="entry name" value="HemS/ChuS/ChuX like domains"/>
    <property type="match status" value="2"/>
</dbReference>
<dbReference type="Proteomes" id="UP000186513">
    <property type="component" value="Unassembled WGS sequence"/>
</dbReference>
<dbReference type="SUPFAM" id="SSF144064">
    <property type="entry name" value="Heme iron utilization protein-like"/>
    <property type="match status" value="1"/>
</dbReference>